<keyword evidence="2" id="KW-1185">Reference proteome</keyword>
<dbReference type="KEGG" id="ure:UREG_06256"/>
<dbReference type="InParanoid" id="C4JX83"/>
<gene>
    <name evidence="1" type="ORF">UREG_06256</name>
</gene>
<dbReference type="GeneID" id="8441609"/>
<dbReference type="VEuPathDB" id="FungiDB:UREG_06256"/>
<organism evidence="1 2">
    <name type="scientific">Uncinocarpus reesii (strain UAMH 1704)</name>
    <dbReference type="NCBI Taxonomy" id="336963"/>
    <lineage>
        <taxon>Eukaryota</taxon>
        <taxon>Fungi</taxon>
        <taxon>Dikarya</taxon>
        <taxon>Ascomycota</taxon>
        <taxon>Pezizomycotina</taxon>
        <taxon>Eurotiomycetes</taxon>
        <taxon>Eurotiomycetidae</taxon>
        <taxon>Onygenales</taxon>
        <taxon>Onygenaceae</taxon>
        <taxon>Uncinocarpus</taxon>
    </lineage>
</organism>
<sequence>MASSKLRRIACPYGVPGTRLMTGIMRGSLSNFPVLGFSNRHSPSQRVQARKLRYSDSSVVWLVKCGRLLLDHGLLIRL</sequence>
<dbReference type="HOGENOM" id="CLU_2623846_0_0_1"/>
<proteinExistence type="predicted"/>
<dbReference type="RefSeq" id="XP_002583289.1">
    <property type="nucleotide sequence ID" value="XM_002583243.1"/>
</dbReference>
<evidence type="ECO:0000313" key="1">
    <source>
        <dbReference type="EMBL" id="EEP81391.1"/>
    </source>
</evidence>
<accession>C4JX83</accession>
<dbReference type="EMBL" id="CH476618">
    <property type="protein sequence ID" value="EEP81391.1"/>
    <property type="molecule type" value="Genomic_DNA"/>
</dbReference>
<reference evidence="2" key="1">
    <citation type="journal article" date="2009" name="Genome Res.">
        <title>Comparative genomic analyses of the human fungal pathogens Coccidioides and their relatives.</title>
        <authorList>
            <person name="Sharpton T.J."/>
            <person name="Stajich J.E."/>
            <person name="Rounsley S.D."/>
            <person name="Gardner M.J."/>
            <person name="Wortman J.R."/>
            <person name="Jordar V.S."/>
            <person name="Maiti R."/>
            <person name="Kodira C.D."/>
            <person name="Neafsey D.E."/>
            <person name="Zeng Q."/>
            <person name="Hung C.-Y."/>
            <person name="McMahan C."/>
            <person name="Muszewska A."/>
            <person name="Grynberg M."/>
            <person name="Mandel M.A."/>
            <person name="Kellner E.M."/>
            <person name="Barker B.M."/>
            <person name="Galgiani J.N."/>
            <person name="Orbach M.J."/>
            <person name="Kirkland T.N."/>
            <person name="Cole G.T."/>
            <person name="Henn M.R."/>
            <person name="Birren B.W."/>
            <person name="Taylor J.W."/>
        </authorList>
    </citation>
    <scope>NUCLEOTIDE SEQUENCE [LARGE SCALE GENOMIC DNA]</scope>
    <source>
        <strain evidence="2">UAMH 1704</strain>
    </source>
</reference>
<dbReference type="AlphaFoldDB" id="C4JX83"/>
<evidence type="ECO:0000313" key="2">
    <source>
        <dbReference type="Proteomes" id="UP000002058"/>
    </source>
</evidence>
<name>C4JX83_UNCRE</name>
<dbReference type="Proteomes" id="UP000002058">
    <property type="component" value="Unassembled WGS sequence"/>
</dbReference>
<protein>
    <submittedName>
        <fullName evidence="1">Uncharacterized protein</fullName>
    </submittedName>
</protein>